<proteinExistence type="predicted"/>
<sequence>GISSLMKVIKALDMTIGTNCYNFCVEADQHRIHLSDRSLTEAAKQARIASKSTRKEEEELNINLEGQLYGAGIAD</sequence>
<evidence type="ECO:0000313" key="2">
    <source>
        <dbReference type="Proteomes" id="UP000075809"/>
    </source>
</evidence>
<protein>
    <submittedName>
        <fullName evidence="1">Uncharacterized protein</fullName>
    </submittedName>
</protein>
<name>A0A151WQL3_9HYME</name>
<feature type="non-terminal residue" evidence="1">
    <location>
        <position position="1"/>
    </location>
</feature>
<gene>
    <name evidence="1" type="ORF">ALC60_10830</name>
</gene>
<accession>A0A151WQL3</accession>
<reference evidence="1 2" key="1">
    <citation type="submission" date="2015-09" db="EMBL/GenBank/DDBJ databases">
        <title>Trachymyrmex zeteki WGS genome.</title>
        <authorList>
            <person name="Nygaard S."/>
            <person name="Hu H."/>
            <person name="Boomsma J."/>
            <person name="Zhang G."/>
        </authorList>
    </citation>
    <scope>NUCLEOTIDE SEQUENCE [LARGE SCALE GENOMIC DNA]</scope>
    <source>
        <strain evidence="1">Tzet28-1</strain>
        <tissue evidence="1">Whole body</tissue>
    </source>
</reference>
<keyword evidence="2" id="KW-1185">Reference proteome</keyword>
<dbReference type="EMBL" id="KQ982831">
    <property type="protein sequence ID" value="KYQ50093.1"/>
    <property type="molecule type" value="Genomic_DNA"/>
</dbReference>
<organism evidence="1 2">
    <name type="scientific">Mycetomoellerius zeteki</name>
    <dbReference type="NCBI Taxonomy" id="64791"/>
    <lineage>
        <taxon>Eukaryota</taxon>
        <taxon>Metazoa</taxon>
        <taxon>Ecdysozoa</taxon>
        <taxon>Arthropoda</taxon>
        <taxon>Hexapoda</taxon>
        <taxon>Insecta</taxon>
        <taxon>Pterygota</taxon>
        <taxon>Neoptera</taxon>
        <taxon>Endopterygota</taxon>
        <taxon>Hymenoptera</taxon>
        <taxon>Apocrita</taxon>
        <taxon>Aculeata</taxon>
        <taxon>Formicoidea</taxon>
        <taxon>Formicidae</taxon>
        <taxon>Myrmicinae</taxon>
        <taxon>Mycetomoellerius</taxon>
    </lineage>
</organism>
<evidence type="ECO:0000313" key="1">
    <source>
        <dbReference type="EMBL" id="KYQ50093.1"/>
    </source>
</evidence>
<dbReference type="AlphaFoldDB" id="A0A151WQL3"/>
<dbReference type="Proteomes" id="UP000075809">
    <property type="component" value="Unassembled WGS sequence"/>
</dbReference>